<sequence>MVELKNPVYEKMAVSTQTLHADSHLRETSEVSASIGVTTTFAYNKTSPESANYGSGSQRYVYSREGRPNTTQVESVLSTVMEGHAVVYGSGLTAALAVLLHYRPKKVAIGPGYFGIRRVIAQYGAIAGQVQVVGSECSYDGVDLVWLESPINPTGEIKDISCHALRAHAAGAILVVDATLAPPPLSFPFRQGADVIVHSASKYLGGHEDLLAGVVVT</sequence>
<comment type="caution">
    <text evidence="1">The sequence shown here is derived from an EMBL/GenBank/DDBJ whole genome shotgun (WGS) entry which is preliminary data.</text>
</comment>
<dbReference type="EMBL" id="JANBVB010000585">
    <property type="protein sequence ID" value="KAJ2893203.1"/>
    <property type="molecule type" value="Genomic_DNA"/>
</dbReference>
<name>A0ACC1M3W5_9FUNG</name>
<evidence type="ECO:0000313" key="1">
    <source>
        <dbReference type="EMBL" id="KAJ2893203.1"/>
    </source>
</evidence>
<organism evidence="1 2">
    <name type="scientific">Coemansia aciculifera</name>
    <dbReference type="NCBI Taxonomy" id="417176"/>
    <lineage>
        <taxon>Eukaryota</taxon>
        <taxon>Fungi</taxon>
        <taxon>Fungi incertae sedis</taxon>
        <taxon>Zoopagomycota</taxon>
        <taxon>Kickxellomycotina</taxon>
        <taxon>Kickxellomycetes</taxon>
        <taxon>Kickxellales</taxon>
        <taxon>Kickxellaceae</taxon>
        <taxon>Coemansia</taxon>
    </lineage>
</organism>
<keyword evidence="2" id="KW-1185">Reference proteome</keyword>
<accession>A0ACC1M3W5</accession>
<evidence type="ECO:0000313" key="2">
    <source>
        <dbReference type="Proteomes" id="UP001139981"/>
    </source>
</evidence>
<reference evidence="1" key="1">
    <citation type="submission" date="2022-07" db="EMBL/GenBank/DDBJ databases">
        <title>Phylogenomic reconstructions and comparative analyses of Kickxellomycotina fungi.</title>
        <authorList>
            <person name="Reynolds N.K."/>
            <person name="Stajich J.E."/>
            <person name="Barry K."/>
            <person name="Grigoriev I.V."/>
            <person name="Crous P."/>
            <person name="Smith M.E."/>
        </authorList>
    </citation>
    <scope>NUCLEOTIDE SEQUENCE</scope>
    <source>
        <strain evidence="1">CBS 190363</strain>
    </source>
</reference>
<dbReference type="Proteomes" id="UP001139981">
    <property type="component" value="Unassembled WGS sequence"/>
</dbReference>
<protein>
    <submittedName>
        <fullName evidence="1">Uncharacterized protein</fullName>
    </submittedName>
</protein>
<gene>
    <name evidence="1" type="ORF">IWW38_002943</name>
</gene>
<feature type="non-terminal residue" evidence="1">
    <location>
        <position position="217"/>
    </location>
</feature>
<proteinExistence type="predicted"/>